<keyword evidence="5" id="KW-0902">Two-component regulatory system</keyword>
<evidence type="ECO:0000313" key="7">
    <source>
        <dbReference type="EMBL" id="RAR47607.1"/>
    </source>
</evidence>
<keyword evidence="8" id="KW-1185">Reference proteome</keyword>
<keyword evidence="3" id="KW-0808">Transferase</keyword>
<evidence type="ECO:0000256" key="2">
    <source>
        <dbReference type="ARBA" id="ARBA00012438"/>
    </source>
</evidence>
<dbReference type="InterPro" id="IPR050482">
    <property type="entry name" value="Sensor_HK_TwoCompSys"/>
</dbReference>
<dbReference type="GO" id="GO:0004673">
    <property type="term" value="F:protein histidine kinase activity"/>
    <property type="evidence" value="ECO:0007669"/>
    <property type="project" value="UniProtKB-EC"/>
</dbReference>
<dbReference type="InterPro" id="IPR036890">
    <property type="entry name" value="HATPase_C_sf"/>
</dbReference>
<dbReference type="EMBL" id="QLSV01000008">
    <property type="protein sequence ID" value="RAR47607.1"/>
    <property type="molecule type" value="Genomic_DNA"/>
</dbReference>
<proteinExistence type="predicted"/>
<evidence type="ECO:0000256" key="4">
    <source>
        <dbReference type="ARBA" id="ARBA00022777"/>
    </source>
</evidence>
<dbReference type="SUPFAM" id="SSF55874">
    <property type="entry name" value="ATPase domain of HSP90 chaperone/DNA topoisomerase II/histidine kinase"/>
    <property type="match status" value="1"/>
</dbReference>
<dbReference type="InterPro" id="IPR011990">
    <property type="entry name" value="TPR-like_helical_dom_sf"/>
</dbReference>
<evidence type="ECO:0000256" key="5">
    <source>
        <dbReference type="ARBA" id="ARBA00023012"/>
    </source>
</evidence>
<evidence type="ECO:0000256" key="1">
    <source>
        <dbReference type="ARBA" id="ARBA00000085"/>
    </source>
</evidence>
<dbReference type="Proteomes" id="UP000249518">
    <property type="component" value="Unassembled WGS sequence"/>
</dbReference>
<evidence type="ECO:0000313" key="8">
    <source>
        <dbReference type="Proteomes" id="UP000249518"/>
    </source>
</evidence>
<comment type="caution">
    <text evidence="7">The sequence shown here is derived from an EMBL/GenBank/DDBJ whole genome shotgun (WGS) entry which is preliminary data.</text>
</comment>
<dbReference type="OrthoDB" id="943406at2"/>
<feature type="transmembrane region" description="Helical" evidence="6">
    <location>
        <begin position="326"/>
        <end position="345"/>
    </location>
</feature>
<dbReference type="Gene3D" id="3.30.565.10">
    <property type="entry name" value="Histidine kinase-like ATPase, C-terminal domain"/>
    <property type="match status" value="1"/>
</dbReference>
<accession>A0A328WT28</accession>
<keyword evidence="6" id="KW-1133">Transmembrane helix</keyword>
<dbReference type="PANTHER" id="PTHR24421:SF10">
    <property type="entry name" value="NITRATE_NITRITE SENSOR PROTEIN NARQ"/>
    <property type="match status" value="1"/>
</dbReference>
<dbReference type="AlphaFoldDB" id="A0A328WT28"/>
<dbReference type="PROSITE" id="PS51257">
    <property type="entry name" value="PROKAR_LIPOPROTEIN"/>
    <property type="match status" value="1"/>
</dbReference>
<evidence type="ECO:0000256" key="6">
    <source>
        <dbReference type="SAM" id="Phobius"/>
    </source>
</evidence>
<keyword evidence="6" id="KW-0812">Transmembrane</keyword>
<dbReference type="PANTHER" id="PTHR24421">
    <property type="entry name" value="NITRATE/NITRITE SENSOR PROTEIN NARX-RELATED"/>
    <property type="match status" value="1"/>
</dbReference>
<name>A0A328WT28_9FLAO</name>
<sequence length="547" mass="64030">MKRKSLHFPIVFLYLLLFSSCEKKENKNEYEKFSTFNEKAGNFEQLYLFDSAYFYYNKAKLFTENHDDRYAYAQLKIALIQQNIGDYFGCEETITETLSTYKETTYLLHFYNLLAVSYHKQNNLQTALFYYKKAADLSNSPFEKAIIQNNIGLIYLEEKEFLKAYQLFNPLLKDTSLLQNPHEFARVQDNLGYTQFHLKNQKSIENLENAWLIRDSLNDYIGKIASAMHLAEYYQNVNQEKAKKYATEAFVVSRKADSPDDQLEALKWLTEFSNPLEAKHYYQKYINLNDSLNRVRNSAKNKFAGIKYDSTKATQEVIKYKNQKEILLVIIALIIAIAFLLYKLYRAKNKRKLQQSTYQTETRISKKIHDELANDVFNTMTFAQTQNLENKNTKDLLLDNLELIYHRTRDISKENSEIRTDANFGPDLYRLLDNYSNPSMSVIRKLSKEMNWQKVSSEKKIALFRVVQELLINTKKHSKATLVVIDFNEQNKQLIVTFTDNGIGLQNTQNRKSGLQNAENRIRAIKGTLIFDPSYQKGCKAIINIPM</sequence>
<dbReference type="CDD" id="cd16917">
    <property type="entry name" value="HATPase_UhpB-NarQ-NarX-like"/>
    <property type="match status" value="1"/>
</dbReference>
<dbReference type="SUPFAM" id="SSF48452">
    <property type="entry name" value="TPR-like"/>
    <property type="match status" value="2"/>
</dbReference>
<protein>
    <recommendedName>
        <fullName evidence="2">histidine kinase</fullName>
        <ecNumber evidence="2">2.7.13.3</ecNumber>
    </recommendedName>
</protein>
<comment type="catalytic activity">
    <reaction evidence="1">
        <text>ATP + protein L-histidine = ADP + protein N-phospho-L-histidine.</text>
        <dbReference type="EC" id="2.7.13.3"/>
    </reaction>
</comment>
<organism evidence="7 8">
    <name type="scientific">Flavobacterium lacus</name>
    <dbReference type="NCBI Taxonomy" id="1353778"/>
    <lineage>
        <taxon>Bacteria</taxon>
        <taxon>Pseudomonadati</taxon>
        <taxon>Bacteroidota</taxon>
        <taxon>Flavobacteriia</taxon>
        <taxon>Flavobacteriales</taxon>
        <taxon>Flavobacteriaceae</taxon>
        <taxon>Flavobacterium</taxon>
    </lineage>
</organism>
<dbReference type="Gene3D" id="1.25.40.10">
    <property type="entry name" value="Tetratricopeptide repeat domain"/>
    <property type="match status" value="2"/>
</dbReference>
<dbReference type="RefSeq" id="WP_112086283.1">
    <property type="nucleotide sequence ID" value="NZ_QLSV01000008.1"/>
</dbReference>
<gene>
    <name evidence="7" type="ORF">B0I10_108110</name>
</gene>
<reference evidence="7 8" key="1">
    <citation type="submission" date="2018-06" db="EMBL/GenBank/DDBJ databases">
        <title>Genomic Encyclopedia of Type Strains, Phase III (KMG-III): the genomes of soil and plant-associated and newly described type strains.</title>
        <authorList>
            <person name="Whitman W."/>
        </authorList>
    </citation>
    <scope>NUCLEOTIDE SEQUENCE [LARGE SCALE GENOMIC DNA]</scope>
    <source>
        <strain evidence="7 8">CGMCC 1.12504</strain>
    </source>
</reference>
<dbReference type="EC" id="2.7.13.3" evidence="2"/>
<keyword evidence="6" id="KW-0472">Membrane</keyword>
<keyword evidence="4" id="KW-0418">Kinase</keyword>
<dbReference type="GO" id="GO:0000160">
    <property type="term" value="P:phosphorelay signal transduction system"/>
    <property type="evidence" value="ECO:0007669"/>
    <property type="project" value="UniProtKB-KW"/>
</dbReference>
<evidence type="ECO:0000256" key="3">
    <source>
        <dbReference type="ARBA" id="ARBA00022679"/>
    </source>
</evidence>